<dbReference type="SUPFAM" id="SSF53474">
    <property type="entry name" value="alpha/beta-Hydrolases"/>
    <property type="match status" value="1"/>
</dbReference>
<keyword evidence="5" id="KW-0325">Glycoprotein</keyword>
<dbReference type="Gene3D" id="3.40.50.1820">
    <property type="entry name" value="alpha/beta hydrolase"/>
    <property type="match status" value="1"/>
</dbReference>
<evidence type="ECO:0000313" key="7">
    <source>
        <dbReference type="EMBL" id="VFT93108.1"/>
    </source>
</evidence>
<organism evidence="7 8">
    <name type="scientific">Aphanomyces stellatus</name>
    <dbReference type="NCBI Taxonomy" id="120398"/>
    <lineage>
        <taxon>Eukaryota</taxon>
        <taxon>Sar</taxon>
        <taxon>Stramenopiles</taxon>
        <taxon>Oomycota</taxon>
        <taxon>Saprolegniomycetes</taxon>
        <taxon>Saprolegniales</taxon>
        <taxon>Verrucalvaceae</taxon>
        <taxon>Aphanomyces</taxon>
    </lineage>
</organism>
<reference evidence="6" key="2">
    <citation type="submission" date="2019-06" db="EMBL/GenBank/DDBJ databases">
        <title>Genomics analysis of Aphanomyces spp. identifies a new class of oomycete effector associated with host adaptation.</title>
        <authorList>
            <person name="Gaulin E."/>
        </authorList>
    </citation>
    <scope>NUCLEOTIDE SEQUENCE</scope>
    <source>
        <strain evidence="6">CBS 578.67</strain>
    </source>
</reference>
<evidence type="ECO:0000256" key="1">
    <source>
        <dbReference type="ARBA" id="ARBA00011079"/>
    </source>
</evidence>
<keyword evidence="2" id="KW-0645">Protease</keyword>
<proteinExistence type="inferred from homology"/>
<name>A0A485L6F5_9STRA</name>
<evidence type="ECO:0000256" key="2">
    <source>
        <dbReference type="ARBA" id="ARBA00022670"/>
    </source>
</evidence>
<dbReference type="EMBL" id="VJMH01005866">
    <property type="protein sequence ID" value="KAF0692603.1"/>
    <property type="molecule type" value="Genomic_DNA"/>
</dbReference>
<dbReference type="GO" id="GO:0006508">
    <property type="term" value="P:proteolysis"/>
    <property type="evidence" value="ECO:0007669"/>
    <property type="project" value="UniProtKB-KW"/>
</dbReference>
<accession>A0A485L6F5</accession>
<dbReference type="PANTHER" id="PTHR11010:SF5">
    <property type="entry name" value="RE36938P-RELATED"/>
    <property type="match status" value="1"/>
</dbReference>
<dbReference type="GO" id="GO:0008239">
    <property type="term" value="F:dipeptidyl-peptidase activity"/>
    <property type="evidence" value="ECO:0007669"/>
    <property type="project" value="TreeGrafter"/>
</dbReference>
<dbReference type="Gene3D" id="1.20.120.980">
    <property type="entry name" value="Serine carboxypeptidase S28, SKS domain"/>
    <property type="match status" value="1"/>
</dbReference>
<dbReference type="InterPro" id="IPR008758">
    <property type="entry name" value="Peptidase_S28"/>
</dbReference>
<evidence type="ECO:0000256" key="4">
    <source>
        <dbReference type="ARBA" id="ARBA00022801"/>
    </source>
</evidence>
<dbReference type="Proteomes" id="UP000332933">
    <property type="component" value="Unassembled WGS sequence"/>
</dbReference>
<keyword evidence="8" id="KW-1185">Reference proteome</keyword>
<dbReference type="Pfam" id="PF05577">
    <property type="entry name" value="Peptidase_S28"/>
    <property type="match status" value="1"/>
</dbReference>
<evidence type="ECO:0000313" key="8">
    <source>
        <dbReference type="Proteomes" id="UP000332933"/>
    </source>
</evidence>
<dbReference type="EMBL" id="CAADRA010005887">
    <property type="protein sequence ID" value="VFT93108.1"/>
    <property type="molecule type" value="Genomic_DNA"/>
</dbReference>
<keyword evidence="3" id="KW-0732">Signal</keyword>
<dbReference type="InterPro" id="IPR042269">
    <property type="entry name" value="Ser_carbopepase_S28_SKS"/>
</dbReference>
<reference evidence="7 8" key="1">
    <citation type="submission" date="2019-03" db="EMBL/GenBank/DDBJ databases">
        <authorList>
            <person name="Gaulin E."/>
            <person name="Dumas B."/>
        </authorList>
    </citation>
    <scope>NUCLEOTIDE SEQUENCE [LARGE SCALE GENOMIC DNA]</scope>
    <source>
        <strain evidence="7">CBS 568.67</strain>
    </source>
</reference>
<dbReference type="AlphaFoldDB" id="A0A485L6F5"/>
<comment type="similarity">
    <text evidence="1">Belongs to the peptidase S28 family.</text>
</comment>
<gene>
    <name evidence="7" type="primary">Aste57867_16332</name>
    <name evidence="6" type="ORF">As57867_016275</name>
    <name evidence="7" type="ORF">ASTE57867_16332</name>
</gene>
<dbReference type="GO" id="GO:0070008">
    <property type="term" value="F:serine-type exopeptidase activity"/>
    <property type="evidence" value="ECO:0007669"/>
    <property type="project" value="InterPro"/>
</dbReference>
<evidence type="ECO:0000256" key="5">
    <source>
        <dbReference type="ARBA" id="ARBA00023180"/>
    </source>
</evidence>
<dbReference type="OrthoDB" id="1735038at2759"/>
<dbReference type="PANTHER" id="PTHR11010">
    <property type="entry name" value="PROTEASE S28 PRO-X CARBOXYPEPTIDASE-RELATED"/>
    <property type="match status" value="1"/>
</dbReference>
<evidence type="ECO:0000256" key="3">
    <source>
        <dbReference type="ARBA" id="ARBA00022729"/>
    </source>
</evidence>
<keyword evidence="4" id="KW-0378">Hydrolase</keyword>
<protein>
    <submittedName>
        <fullName evidence="7">Aste57867_16332 protein</fullName>
    </submittedName>
</protein>
<sequence length="505" mass="55421">MAPQSLASFSNSPSTSSTIPTMVRVLALAALALAVSAKPFIRHFDVQDLIQSNTEGLEAAAPEEWFEAQKLDHFTPTNNAVWKQRFFTNDEFYGGAGSPVFVYINGENVARNTTVGSQGLFMNVLAKKHKALIVSLEHRFYGKSQPTADLTTANLKYLSADQALKDLVNFQDHLIAKRKLVDSKWVAFGGSYPGMLAAWAKSKYPDRFVGSVASSGPILAKGDFFEYADKVEYGLLKTGGAECVNTIKEGLEAFHKLVASTKPDDVAQLTKLFKPCTPIKDDRERMTIESNVYFPFENAAQSNDYAPYNLKAICDEFKAPGKTPLEKVAAFNDRALGSAKCTDVDYENSWINWMKDTSLTTTDIYRQWTYQTCNEFGFGQNAASAKGMFKALSYVTPELTLYEPCKAVFGINDLLARVDATNKKYGGFKIDVENVAFPTGTFDGWAGLALSNATGTVNAKSEVVDIEGISHCGDMSAPKATDSGHLVWGHQRVEAFVDGLLRKKC</sequence>
<evidence type="ECO:0000313" key="6">
    <source>
        <dbReference type="EMBL" id="KAF0692603.1"/>
    </source>
</evidence>
<dbReference type="InterPro" id="IPR029058">
    <property type="entry name" value="AB_hydrolase_fold"/>
</dbReference>